<comment type="caution">
    <text evidence="14">The sequence shown here is derived from an EMBL/GenBank/DDBJ whole genome shotgun (WGS) entry which is preliminary data.</text>
</comment>
<keyword evidence="2 11" id="KW-0963">Cytoplasm</keyword>
<evidence type="ECO:0000256" key="8">
    <source>
        <dbReference type="ARBA" id="ARBA00023242"/>
    </source>
</evidence>
<sequence>MHLKLPVAVKGKTTLDREQFQQTINVPYVNVPVECIQTSKWKNALLTLPSMKNVRDLQPVSKTHKQVLLDPDVIVTKEDAIKMMPSIAKYIEESFDFMDLGVKYENYSIEQVIKAILPDDLGKDGPINTGSGYSLIGHIAHFNLKDAVLPYKHVIAQVVLDKLVNVKTVVNKLHEIDSVHRNFDLEILAGEQNTIVKCRESKATFQFDFSKVYWNPRLSTERERIVKILHHNDLVFDVFAGVGPFVVPALMLGCNVYANDLNPESVKWMTINLKTNQSKKFSNQYHVFNLDGREFLRTIVFPRIESYQKEILDDKEKRWCLSDNKIVILMNLPDIALTFLDVFPEWLEKDCEDRQQWILPIHIHCYTFSKAENTDEDIRSRLKTFMPNISDQQISCRFVRQVAPKKDMMCAKIVLFDKKHNDEDHPSKRFKNDSSE</sequence>
<comment type="subunit">
    <text evidence="11">Monomer.</text>
</comment>
<dbReference type="OrthoDB" id="408788at2759"/>
<dbReference type="PANTHER" id="PTHR23245">
    <property type="entry name" value="TRNA METHYLTRANSFERASE"/>
    <property type="match status" value="1"/>
</dbReference>
<keyword evidence="15" id="KW-1185">Reference proteome</keyword>
<protein>
    <recommendedName>
        <fullName evidence="11">tRNA (guanine(37)-N1)-methyltransferase</fullName>
        <ecNumber evidence="11">2.1.1.228</ecNumber>
    </recommendedName>
    <alternativeName>
        <fullName evidence="11">M1G-methyltransferase</fullName>
    </alternativeName>
    <alternativeName>
        <fullName evidence="11">tRNA [GM37] methyltransferase</fullName>
    </alternativeName>
    <alternativeName>
        <fullName evidence="11">tRNA methyltransferase 5 homolog</fullName>
    </alternativeName>
</protein>
<comment type="similarity">
    <text evidence="1">Belongs to the class I-like SAM-binding methyltransferase superfamily. TRM5/TYW2 family.</text>
</comment>
<evidence type="ECO:0000256" key="5">
    <source>
        <dbReference type="ARBA" id="ARBA00022691"/>
    </source>
</evidence>
<dbReference type="InterPro" id="IPR025792">
    <property type="entry name" value="tRNA_Gua_MeTrfase_euk"/>
</dbReference>
<evidence type="ECO:0000256" key="7">
    <source>
        <dbReference type="ARBA" id="ARBA00023128"/>
    </source>
</evidence>
<dbReference type="Proteomes" id="UP000663852">
    <property type="component" value="Unassembled WGS sequence"/>
</dbReference>
<dbReference type="GO" id="GO:0005759">
    <property type="term" value="C:mitochondrial matrix"/>
    <property type="evidence" value="ECO:0007669"/>
    <property type="project" value="UniProtKB-SubCell"/>
</dbReference>
<feature type="binding site" evidence="11">
    <location>
        <begin position="291"/>
        <end position="292"/>
    </location>
    <ligand>
        <name>S-adenosyl-L-methionine</name>
        <dbReference type="ChEBI" id="CHEBI:59789"/>
    </ligand>
</feature>
<feature type="domain" description="SAM-dependent methyltransferase TRM5/TYW2-type" evidence="12">
    <location>
        <begin position="133"/>
        <end position="417"/>
    </location>
</feature>
<keyword evidence="8 11" id="KW-0539">Nucleus</keyword>
<evidence type="ECO:0000313" key="13">
    <source>
        <dbReference type="EMBL" id="CAF0786730.1"/>
    </source>
</evidence>
<dbReference type="InterPro" id="IPR029063">
    <property type="entry name" value="SAM-dependent_MTases_sf"/>
</dbReference>
<evidence type="ECO:0000256" key="4">
    <source>
        <dbReference type="ARBA" id="ARBA00022679"/>
    </source>
</evidence>
<accession>A0A814MZI4</accession>
<comment type="function">
    <text evidence="11">Specifically methylates the N1 position of guanosine-37 in various cytoplasmic and mitochondrial tRNAs. Methylation is not dependent on the nature of the nucleoside 5' of the target nucleoside. This is the first step in the biosynthesis of wybutosine (yW), a modified base adjacent to the anticodon of tRNAs and required for accurate decoding.</text>
</comment>
<evidence type="ECO:0000256" key="6">
    <source>
        <dbReference type="ARBA" id="ARBA00022694"/>
    </source>
</evidence>
<dbReference type="InterPro" id="IPR056743">
    <property type="entry name" value="TRM5-TYW2-like_MTfase"/>
</dbReference>
<organism evidence="14 16">
    <name type="scientific">Adineta ricciae</name>
    <name type="common">Rotifer</name>
    <dbReference type="NCBI Taxonomy" id="249248"/>
    <lineage>
        <taxon>Eukaryota</taxon>
        <taxon>Metazoa</taxon>
        <taxon>Spiralia</taxon>
        <taxon>Gnathifera</taxon>
        <taxon>Rotifera</taxon>
        <taxon>Eurotatoria</taxon>
        <taxon>Bdelloidea</taxon>
        <taxon>Adinetida</taxon>
        <taxon>Adinetidae</taxon>
        <taxon>Adineta</taxon>
    </lineage>
</organism>
<dbReference type="GO" id="GO:0070901">
    <property type="term" value="P:mitochondrial tRNA methylation"/>
    <property type="evidence" value="ECO:0007669"/>
    <property type="project" value="TreeGrafter"/>
</dbReference>
<comment type="catalytic activity">
    <reaction evidence="10 11">
        <text>guanosine(37) in tRNA + S-adenosyl-L-methionine = N(1)-methylguanosine(37) in tRNA + S-adenosyl-L-homocysteine + H(+)</text>
        <dbReference type="Rhea" id="RHEA:36899"/>
        <dbReference type="Rhea" id="RHEA-COMP:10145"/>
        <dbReference type="Rhea" id="RHEA-COMP:10147"/>
        <dbReference type="ChEBI" id="CHEBI:15378"/>
        <dbReference type="ChEBI" id="CHEBI:57856"/>
        <dbReference type="ChEBI" id="CHEBI:59789"/>
        <dbReference type="ChEBI" id="CHEBI:73542"/>
        <dbReference type="ChEBI" id="CHEBI:74269"/>
        <dbReference type="EC" id="2.1.1.228"/>
    </reaction>
</comment>
<keyword evidence="5 11" id="KW-0949">S-adenosyl-L-methionine</keyword>
<dbReference type="Pfam" id="PF02475">
    <property type="entry name" value="TRM5-TYW2_MTfase"/>
    <property type="match status" value="1"/>
</dbReference>
<dbReference type="InterPro" id="IPR056744">
    <property type="entry name" value="TRM5/TYW2-like_N"/>
</dbReference>
<dbReference type="Pfam" id="PF25133">
    <property type="entry name" value="TYW2_N_2"/>
    <property type="match status" value="1"/>
</dbReference>
<dbReference type="GO" id="GO:0005634">
    <property type="term" value="C:nucleus"/>
    <property type="evidence" value="ECO:0007669"/>
    <property type="project" value="UniProtKB-SubCell"/>
</dbReference>
<keyword evidence="3 11" id="KW-0489">Methyltransferase</keyword>
<dbReference type="GO" id="GO:0052906">
    <property type="term" value="F:tRNA (guanine(37)-N1)-methyltransferase activity"/>
    <property type="evidence" value="ECO:0007669"/>
    <property type="project" value="UniProtKB-UniRule"/>
</dbReference>
<keyword evidence="6 11" id="KW-0819">tRNA processing</keyword>
<evidence type="ECO:0000313" key="16">
    <source>
        <dbReference type="Proteomes" id="UP000663852"/>
    </source>
</evidence>
<dbReference type="PANTHER" id="PTHR23245:SF36">
    <property type="entry name" value="TRNA (GUANINE(37)-N1)-METHYLTRANSFERASE"/>
    <property type="match status" value="1"/>
</dbReference>
<evidence type="ECO:0000256" key="10">
    <source>
        <dbReference type="ARBA" id="ARBA00047783"/>
    </source>
</evidence>
<evidence type="ECO:0000256" key="11">
    <source>
        <dbReference type="HAMAP-Rule" id="MF_03152"/>
    </source>
</evidence>
<proteinExistence type="inferred from homology"/>
<comment type="similarity">
    <text evidence="11">Belongs to the TRM5 / TYW2 family.</text>
</comment>
<name>A0A814MZI4_ADIRI</name>
<dbReference type="InterPro" id="IPR030382">
    <property type="entry name" value="MeTrfase_TRM5/TYW2"/>
</dbReference>
<comment type="function">
    <text evidence="9">Involved in mitochondrial tRNA methylation. Specifically methylates the N1 position of guanosine-37 in various tRNAs. Methylation is not dependent on the nature of the nucleoside 5' of the target nucleoside. This is the first step in the biosynthesis of wybutosine (yW), a modified base adjacent to the anticodon of tRNAs and required for accurate decoding.</text>
</comment>
<keyword evidence="7 11" id="KW-0496">Mitochondrion</keyword>
<gene>
    <name evidence="14" type="ORF">EDS130_LOCUS19094</name>
    <name evidence="13" type="ORF">XAT740_LOCUS2268</name>
</gene>
<dbReference type="FunFam" id="3.30.300.110:FF:000001">
    <property type="entry name" value="tRNA (guanine(37)-N1)-methyltransferase"/>
    <property type="match status" value="1"/>
</dbReference>
<evidence type="ECO:0000256" key="2">
    <source>
        <dbReference type="ARBA" id="ARBA00022490"/>
    </source>
</evidence>
<dbReference type="EMBL" id="CAJNOJ010000090">
    <property type="protein sequence ID" value="CAF1083395.1"/>
    <property type="molecule type" value="Genomic_DNA"/>
</dbReference>
<dbReference type="Proteomes" id="UP000663828">
    <property type="component" value="Unassembled WGS sequence"/>
</dbReference>
<feature type="binding site" evidence="11">
    <location>
        <position position="331"/>
    </location>
    <ligand>
        <name>S-adenosyl-L-methionine</name>
        <dbReference type="ChEBI" id="CHEBI:59789"/>
    </ligand>
</feature>
<dbReference type="AlphaFoldDB" id="A0A814MZI4"/>
<dbReference type="Gene3D" id="3.30.300.110">
    <property type="entry name" value="Met-10+ protein-like domains"/>
    <property type="match status" value="1"/>
</dbReference>
<evidence type="ECO:0000313" key="14">
    <source>
        <dbReference type="EMBL" id="CAF1083395.1"/>
    </source>
</evidence>
<feature type="binding site" evidence="11">
    <location>
        <position position="222"/>
    </location>
    <ligand>
        <name>S-adenosyl-L-methionine</name>
        <dbReference type="ChEBI" id="CHEBI:59789"/>
    </ligand>
</feature>
<dbReference type="SUPFAM" id="SSF53335">
    <property type="entry name" value="S-adenosyl-L-methionine-dependent methyltransferases"/>
    <property type="match status" value="1"/>
</dbReference>
<keyword evidence="4 11" id="KW-0808">Transferase</keyword>
<evidence type="ECO:0000256" key="9">
    <source>
        <dbReference type="ARBA" id="ARBA00045951"/>
    </source>
</evidence>
<evidence type="ECO:0000259" key="12">
    <source>
        <dbReference type="PROSITE" id="PS51684"/>
    </source>
</evidence>
<dbReference type="HAMAP" id="MF_03152">
    <property type="entry name" value="TRM5"/>
    <property type="match status" value="1"/>
</dbReference>
<dbReference type="EC" id="2.1.1.228" evidence="11"/>
<comment type="subcellular location">
    <subcellularLocation>
        <location evidence="11">Mitochondrion matrix</location>
    </subcellularLocation>
    <subcellularLocation>
        <location evidence="11">Nucleus</location>
    </subcellularLocation>
    <subcellularLocation>
        <location evidence="11">Cytoplasm</location>
    </subcellularLocation>
    <text evidence="11">Predominantly in the mitochondria and in the nucleus.</text>
</comment>
<reference evidence="14" key="1">
    <citation type="submission" date="2021-02" db="EMBL/GenBank/DDBJ databases">
        <authorList>
            <person name="Nowell W R."/>
        </authorList>
    </citation>
    <scope>NUCLEOTIDE SEQUENCE</scope>
</reference>
<dbReference type="Gene3D" id="3.40.50.150">
    <property type="entry name" value="Vaccinia Virus protein VP39"/>
    <property type="match status" value="1"/>
</dbReference>
<dbReference type="EMBL" id="CAJNOR010000077">
    <property type="protein sequence ID" value="CAF0786730.1"/>
    <property type="molecule type" value="Genomic_DNA"/>
</dbReference>
<evidence type="ECO:0000256" key="3">
    <source>
        <dbReference type="ARBA" id="ARBA00022603"/>
    </source>
</evidence>
<evidence type="ECO:0000256" key="1">
    <source>
        <dbReference type="ARBA" id="ARBA00009775"/>
    </source>
</evidence>
<dbReference type="GO" id="GO:0002939">
    <property type="term" value="P:tRNA N1-guanine methylation"/>
    <property type="evidence" value="ECO:0007669"/>
    <property type="project" value="TreeGrafter"/>
</dbReference>
<feature type="binding site" evidence="11">
    <location>
        <begin position="260"/>
        <end position="261"/>
    </location>
    <ligand>
        <name>S-adenosyl-L-methionine</name>
        <dbReference type="ChEBI" id="CHEBI:59789"/>
    </ligand>
</feature>
<evidence type="ECO:0000313" key="15">
    <source>
        <dbReference type="Proteomes" id="UP000663828"/>
    </source>
</evidence>
<dbReference type="PROSITE" id="PS51684">
    <property type="entry name" value="SAM_MT_TRM5_TYW2"/>
    <property type="match status" value="1"/>
</dbReference>